<keyword evidence="7" id="KW-0482">Metalloprotease</keyword>
<accession>A0A8H6IBF0</accession>
<evidence type="ECO:0000256" key="7">
    <source>
        <dbReference type="ARBA" id="ARBA00023049"/>
    </source>
</evidence>
<evidence type="ECO:0000256" key="5">
    <source>
        <dbReference type="ARBA" id="ARBA00022801"/>
    </source>
</evidence>
<evidence type="ECO:0000256" key="3">
    <source>
        <dbReference type="ARBA" id="ARBA00022670"/>
    </source>
</evidence>
<keyword evidence="4" id="KW-0479">Metal-binding</keyword>
<dbReference type="GO" id="GO:0004222">
    <property type="term" value="F:metalloendopeptidase activity"/>
    <property type="evidence" value="ECO:0007669"/>
    <property type="project" value="InterPro"/>
</dbReference>
<dbReference type="AlphaFoldDB" id="A0A8H6IBF0"/>
<dbReference type="GO" id="GO:0046872">
    <property type="term" value="F:metal ion binding"/>
    <property type="evidence" value="ECO:0007669"/>
    <property type="project" value="UniProtKB-KW"/>
</dbReference>
<evidence type="ECO:0000259" key="9">
    <source>
        <dbReference type="SMART" id="SM01351"/>
    </source>
</evidence>
<keyword evidence="3" id="KW-0645">Protease</keyword>
<dbReference type="PANTHER" id="PTHR37016">
    <property type="match status" value="1"/>
</dbReference>
<evidence type="ECO:0000313" key="10">
    <source>
        <dbReference type="EMBL" id="KAF6762430.1"/>
    </source>
</evidence>
<organism evidence="10 11">
    <name type="scientific">Ephemerocybe angulata</name>
    <dbReference type="NCBI Taxonomy" id="980116"/>
    <lineage>
        <taxon>Eukaryota</taxon>
        <taxon>Fungi</taxon>
        <taxon>Dikarya</taxon>
        <taxon>Basidiomycota</taxon>
        <taxon>Agaricomycotina</taxon>
        <taxon>Agaricomycetes</taxon>
        <taxon>Agaricomycetidae</taxon>
        <taxon>Agaricales</taxon>
        <taxon>Agaricineae</taxon>
        <taxon>Psathyrellaceae</taxon>
        <taxon>Ephemerocybe</taxon>
    </lineage>
</organism>
<dbReference type="Proteomes" id="UP000521943">
    <property type="component" value="Unassembled WGS sequence"/>
</dbReference>
<sequence length="345" mass="36926">MLALQALVALATALSVAAVPGLTLRVEGADSVTDIDNFKVSTVLTNTGDETLRILNDPLGPLSKLPADTFSLVNSEGSFASFEGIKAKYLPAKAAEVGDYTTLAPGQSITVDHDLSEAYNLAKTGAGTYEVEARNQFYLVDEKKGISTFHARVSKAHKTRVSGRLAKVKPTQILAKRASYISCSAAQQTILVDAASDAQAYAAEAKFQVDFNKFGTDRYTTWFGVFTTARFNTVFSHFTAINTNNFSTFTYDCSCTASGTYAYVNPGTFGKIFLCGAFWNAPNIGTDTKGGTLIHEASHFTKNGGTSDNVYGQTGARNLAISDPGRAVNNADSHEYFAENNPFQG</sequence>
<evidence type="ECO:0000256" key="6">
    <source>
        <dbReference type="ARBA" id="ARBA00022833"/>
    </source>
</evidence>
<dbReference type="EMBL" id="JACGCI010000007">
    <property type="protein sequence ID" value="KAF6762430.1"/>
    <property type="molecule type" value="Genomic_DNA"/>
</dbReference>
<keyword evidence="11" id="KW-1185">Reference proteome</keyword>
<comment type="caution">
    <text evidence="10">The sequence shown here is derived from an EMBL/GenBank/DDBJ whole genome shotgun (WGS) entry which is preliminary data.</text>
</comment>
<keyword evidence="8" id="KW-0732">Signal</keyword>
<name>A0A8H6IBF0_9AGAR</name>
<evidence type="ECO:0000256" key="1">
    <source>
        <dbReference type="ARBA" id="ARBA00001947"/>
    </source>
</evidence>
<proteinExistence type="inferred from homology"/>
<evidence type="ECO:0000256" key="8">
    <source>
        <dbReference type="SAM" id="SignalP"/>
    </source>
</evidence>
<dbReference type="Gene3D" id="2.60.40.2970">
    <property type="match status" value="1"/>
</dbReference>
<feature type="chain" id="PRO_5034020477" evidence="8">
    <location>
        <begin position="19"/>
        <end position="345"/>
    </location>
</feature>
<keyword evidence="6" id="KW-0862">Zinc</keyword>
<dbReference type="SMART" id="SM01351">
    <property type="entry name" value="Aspzincin_M35"/>
    <property type="match status" value="1"/>
</dbReference>
<dbReference type="InterPro" id="IPR024079">
    <property type="entry name" value="MetalloPept_cat_dom_sf"/>
</dbReference>
<reference evidence="10 11" key="1">
    <citation type="submission" date="2020-07" db="EMBL/GenBank/DDBJ databases">
        <title>Comparative genomics of pyrophilous fungi reveals a link between fire events and developmental genes.</title>
        <authorList>
            <consortium name="DOE Joint Genome Institute"/>
            <person name="Steindorff A.S."/>
            <person name="Carver A."/>
            <person name="Calhoun S."/>
            <person name="Stillman K."/>
            <person name="Liu H."/>
            <person name="Lipzen A."/>
            <person name="Pangilinan J."/>
            <person name="Labutti K."/>
            <person name="Bruns T.D."/>
            <person name="Grigoriev I.V."/>
        </authorList>
    </citation>
    <scope>NUCLEOTIDE SEQUENCE [LARGE SCALE GENOMIC DNA]</scope>
    <source>
        <strain evidence="10 11">CBS 144469</strain>
    </source>
</reference>
<dbReference type="OrthoDB" id="412874at2759"/>
<feature type="signal peptide" evidence="8">
    <location>
        <begin position="1"/>
        <end position="18"/>
    </location>
</feature>
<dbReference type="SUPFAM" id="SSF55486">
    <property type="entry name" value="Metalloproteases ('zincins'), catalytic domain"/>
    <property type="match status" value="1"/>
</dbReference>
<protein>
    <submittedName>
        <fullName evidence="10">Peptidyl-Lys metalloendopeptidase</fullName>
    </submittedName>
</protein>
<dbReference type="InterPro" id="IPR029463">
    <property type="entry name" value="Lys_MEP"/>
</dbReference>
<comment type="cofactor">
    <cofactor evidence="1">
        <name>Zn(2+)</name>
        <dbReference type="ChEBI" id="CHEBI:29105"/>
    </cofactor>
</comment>
<evidence type="ECO:0000256" key="4">
    <source>
        <dbReference type="ARBA" id="ARBA00022723"/>
    </source>
</evidence>
<comment type="similarity">
    <text evidence="2">Belongs to the peptidase M35 family.</text>
</comment>
<gene>
    <name evidence="10" type="ORF">DFP72DRAFT_558191</name>
</gene>
<dbReference type="PANTHER" id="PTHR37016:SF3">
    <property type="entry name" value="NEUTRAL PROTEASE 2-RELATED"/>
    <property type="match status" value="1"/>
</dbReference>
<keyword evidence="5" id="KW-0378">Hydrolase</keyword>
<evidence type="ECO:0000313" key="11">
    <source>
        <dbReference type="Proteomes" id="UP000521943"/>
    </source>
</evidence>
<dbReference type="InterPro" id="IPR050414">
    <property type="entry name" value="Fungal_M35_metalloproteases"/>
</dbReference>
<dbReference type="GO" id="GO:0006508">
    <property type="term" value="P:proteolysis"/>
    <property type="evidence" value="ECO:0007669"/>
    <property type="project" value="UniProtKB-KW"/>
</dbReference>
<dbReference type="Gene3D" id="3.40.390.10">
    <property type="entry name" value="Collagenase (Catalytic Domain)"/>
    <property type="match status" value="1"/>
</dbReference>
<dbReference type="Pfam" id="PF14521">
    <property type="entry name" value="Aspzincin_M35"/>
    <property type="match status" value="1"/>
</dbReference>
<evidence type="ECO:0000256" key="2">
    <source>
        <dbReference type="ARBA" id="ARBA00010279"/>
    </source>
</evidence>
<feature type="domain" description="Lysine-specific metallo-endopeptidase" evidence="9">
    <location>
        <begin position="209"/>
        <end position="339"/>
    </location>
</feature>